<dbReference type="Gene3D" id="2.40.70.10">
    <property type="entry name" value="Acid Proteases"/>
    <property type="match status" value="1"/>
</dbReference>
<protein>
    <recommendedName>
        <fullName evidence="2">ribonuclease H</fullName>
        <ecNumber evidence="2">3.1.26.4</ecNumber>
    </recommendedName>
</protein>
<keyword evidence="9" id="KW-0695">RNA-directed DNA polymerase</keyword>
<evidence type="ECO:0000256" key="9">
    <source>
        <dbReference type="ARBA" id="ARBA00022918"/>
    </source>
</evidence>
<accession>A0A3M0J200</accession>
<dbReference type="PROSITE" id="PS50878">
    <property type="entry name" value="RT_POL"/>
    <property type="match status" value="1"/>
</dbReference>
<proteinExistence type="inferred from homology"/>
<dbReference type="PROSITE" id="PS50879">
    <property type="entry name" value="RNASE_H_1"/>
    <property type="match status" value="1"/>
</dbReference>
<dbReference type="Pfam" id="PF00075">
    <property type="entry name" value="RNase_H"/>
    <property type="match status" value="1"/>
</dbReference>
<dbReference type="GO" id="GO:0006508">
    <property type="term" value="P:proteolysis"/>
    <property type="evidence" value="ECO:0007669"/>
    <property type="project" value="InterPro"/>
</dbReference>
<feature type="domain" description="Reverse transcriptase" evidence="15">
    <location>
        <begin position="306"/>
        <end position="499"/>
    </location>
</feature>
<keyword evidence="11" id="KW-0233">DNA recombination</keyword>
<evidence type="ECO:0000256" key="7">
    <source>
        <dbReference type="ARBA" id="ARBA00022759"/>
    </source>
</evidence>
<dbReference type="GO" id="GO:0008270">
    <property type="term" value="F:zinc ion binding"/>
    <property type="evidence" value="ECO:0007669"/>
    <property type="project" value="UniProtKB-KW"/>
</dbReference>
<evidence type="ECO:0000259" key="14">
    <source>
        <dbReference type="PROSITE" id="PS50876"/>
    </source>
</evidence>
<dbReference type="Pfam" id="PF02022">
    <property type="entry name" value="Integrase_Zn"/>
    <property type="match status" value="1"/>
</dbReference>
<gene>
    <name evidence="17" type="ORF">DUI87_28679</name>
</gene>
<dbReference type="InterPro" id="IPR043502">
    <property type="entry name" value="DNA/RNA_pol_sf"/>
</dbReference>
<evidence type="ECO:0000313" key="17">
    <source>
        <dbReference type="EMBL" id="RMB94875.1"/>
    </source>
</evidence>
<dbReference type="OrthoDB" id="9350948at2759"/>
<feature type="domain" description="Integrase-type" evidence="14">
    <location>
        <begin position="699"/>
        <end position="740"/>
    </location>
</feature>
<name>A0A3M0J200_HIRRU</name>
<evidence type="ECO:0000256" key="6">
    <source>
        <dbReference type="ARBA" id="ARBA00022723"/>
    </source>
</evidence>
<dbReference type="PANTHER" id="PTHR41694:SF3">
    <property type="entry name" value="RNA-DIRECTED DNA POLYMERASE-RELATED"/>
    <property type="match status" value="1"/>
</dbReference>
<dbReference type="GO" id="GO:0003964">
    <property type="term" value="F:RNA-directed DNA polymerase activity"/>
    <property type="evidence" value="ECO:0007669"/>
    <property type="project" value="UniProtKB-KW"/>
</dbReference>
<dbReference type="InterPro" id="IPR018061">
    <property type="entry name" value="Retropepsins"/>
</dbReference>
<sequence length="858" mass="94810">MACASWGPSATLAFPVQMGGAGGNRRTYSPVNPKDVQAIVKAIADRGINSAMVSTLIDRVFGGDDMLPFGIKQTCRLIFDGAGMIVFKQEWDDNCAKQLALVTGGDHPLYGSSLQRLMGTDPTMITPQAQAEGLRAHEVMTTTRAAREAIRSASMVIAKPSSWSTIKQRTAKTTPWGQDPWVALAVKCDNPPEIWGICTHYDVLDDIAISVLFLIDTGADITVVSETNWPPHWKLEDTPWGPTLARERHVSPFKSQGDKFTIRATAAYPPPPIKLMWKSSDPVWFEQWPLSKPQIDTLLKLVDHELQRRHVEPSTSPWNFRVFVIPKQSGEGFRLLHDLREVNNKIQPMGPMQTSLPMNSMIPKGQPCAVLDIKNCFFSIPLYDEDKEPFAFSIVFPNSQRPNLHFQWKVLPQEMVNKPTICQITEHQALEPVQHSNPTVTIVQYMDDILIAAPPVSQIKILLDIKIFHDMQQLLGSLQWLRNIVLTPPKVMDTLNDLLKGKKLMGAENSDSRSNKLTQFYRTANIISEHLAIALAGFGGEIHYAAKPPWTQLLAIVDIDLPPEIVYRPQPGPTIFTDTSSLTSTAAAMWQSEEQWQCIKTTDLTLSVQQLEAAAIVLACRLFPEEHLNIVTDSIFVAKLCLAMSRPGVAVSTVAMMLEEALFSQKGTISVIHVNSHNPVKGFFQIGNDKTDAAAKGLWTLRDARQLHESLHIGAKALAKKCGISTADAKHVVATCPHCQKSPLWSSGVNPRGLKASEIWQTDFTLCQLLKTPSMACSDCRYDWIIGRPHDAYTLVPEESDEPLSNSTAPKDPAPLGFPKLGILHCTRPIGGLPPTQVKATVAIRSTDTVDIGDVKLS</sequence>
<keyword evidence="5" id="KW-0540">Nuclease</keyword>
<dbReference type="InterPro" id="IPR017856">
    <property type="entry name" value="Integrase-like_N"/>
</dbReference>
<dbReference type="InterPro" id="IPR036397">
    <property type="entry name" value="RNaseH_sf"/>
</dbReference>
<keyword evidence="4" id="KW-0548">Nucleotidyltransferase</keyword>
<dbReference type="InterPro" id="IPR001995">
    <property type="entry name" value="Peptidase_A2_cat"/>
</dbReference>
<dbReference type="InterPro" id="IPR003308">
    <property type="entry name" value="Integrase_Zn-bd_dom_N"/>
</dbReference>
<keyword evidence="7" id="KW-0255">Endonuclease</keyword>
<dbReference type="Pfam" id="PF00607">
    <property type="entry name" value="Gag_p24"/>
    <property type="match status" value="1"/>
</dbReference>
<dbReference type="InterPro" id="IPR043128">
    <property type="entry name" value="Rev_trsase/Diguanyl_cyclase"/>
</dbReference>
<dbReference type="PROSITE" id="PS50876">
    <property type="entry name" value="ZF_INTEGRASE"/>
    <property type="match status" value="1"/>
</dbReference>
<evidence type="ECO:0000259" key="13">
    <source>
        <dbReference type="PROSITE" id="PS50175"/>
    </source>
</evidence>
<evidence type="ECO:0000256" key="4">
    <source>
        <dbReference type="ARBA" id="ARBA00022695"/>
    </source>
</evidence>
<keyword evidence="10" id="KW-0238">DNA-binding</keyword>
<dbReference type="SUPFAM" id="SSF46919">
    <property type="entry name" value="N-terminal Zn binding domain of HIV integrase"/>
    <property type="match status" value="1"/>
</dbReference>
<dbReference type="GO" id="GO:0006310">
    <property type="term" value="P:DNA recombination"/>
    <property type="evidence" value="ECO:0007669"/>
    <property type="project" value="UniProtKB-KW"/>
</dbReference>
<dbReference type="Gene3D" id="3.10.10.10">
    <property type="entry name" value="HIV Type 1 Reverse Transcriptase, subunit A, domain 1"/>
    <property type="match status" value="1"/>
</dbReference>
<keyword evidence="12" id="KW-0862">Zinc</keyword>
<dbReference type="InterPro" id="IPR021109">
    <property type="entry name" value="Peptidase_aspartic_dom_sf"/>
</dbReference>
<evidence type="ECO:0000256" key="8">
    <source>
        <dbReference type="ARBA" id="ARBA00022801"/>
    </source>
</evidence>
<evidence type="ECO:0000256" key="3">
    <source>
        <dbReference type="ARBA" id="ARBA00022679"/>
    </source>
</evidence>
<evidence type="ECO:0000256" key="10">
    <source>
        <dbReference type="ARBA" id="ARBA00023125"/>
    </source>
</evidence>
<evidence type="ECO:0000259" key="16">
    <source>
        <dbReference type="PROSITE" id="PS50879"/>
    </source>
</evidence>
<keyword evidence="8" id="KW-0378">Hydrolase</keyword>
<dbReference type="PROSITE" id="PS00141">
    <property type="entry name" value="ASP_PROTEASE"/>
    <property type="match status" value="1"/>
</dbReference>
<keyword evidence="12" id="KW-0863">Zinc-finger</keyword>
<dbReference type="SUPFAM" id="SSF47943">
    <property type="entry name" value="Retrovirus capsid protein, N-terminal core domain"/>
    <property type="match status" value="1"/>
</dbReference>
<comment type="caution">
    <text evidence="17">The sequence shown here is derived from an EMBL/GenBank/DDBJ whole genome shotgun (WGS) entry which is preliminary data.</text>
</comment>
<reference evidence="17 18" key="1">
    <citation type="submission" date="2018-07" db="EMBL/GenBank/DDBJ databases">
        <title>A high quality draft genome assembly of the barn swallow (H. rustica rustica).</title>
        <authorList>
            <person name="Formenti G."/>
            <person name="Chiara M."/>
            <person name="Poveda L."/>
            <person name="Francoijs K.-J."/>
            <person name="Bonisoli-Alquati A."/>
            <person name="Canova L."/>
            <person name="Gianfranceschi L."/>
            <person name="Horner D.S."/>
            <person name="Saino N."/>
        </authorList>
    </citation>
    <scope>NUCLEOTIDE SEQUENCE [LARGE SCALE GENOMIC DNA]</scope>
    <source>
        <strain evidence="17">Chelidonia</strain>
        <tissue evidence="17">Blood</tissue>
    </source>
</reference>
<dbReference type="GO" id="GO:0004190">
    <property type="term" value="F:aspartic-type endopeptidase activity"/>
    <property type="evidence" value="ECO:0007669"/>
    <property type="project" value="InterPro"/>
</dbReference>
<dbReference type="SUPFAM" id="SSF56672">
    <property type="entry name" value="DNA/RNA polymerases"/>
    <property type="match status" value="1"/>
</dbReference>
<comment type="similarity">
    <text evidence="1">Belongs to the beta type-B retroviral polymerase family. HERV class-II K(HML-2) pol subfamily.</text>
</comment>
<dbReference type="GO" id="GO:0035613">
    <property type="term" value="F:RNA stem-loop binding"/>
    <property type="evidence" value="ECO:0007669"/>
    <property type="project" value="TreeGrafter"/>
</dbReference>
<evidence type="ECO:0000256" key="5">
    <source>
        <dbReference type="ARBA" id="ARBA00022722"/>
    </source>
</evidence>
<evidence type="ECO:0000256" key="2">
    <source>
        <dbReference type="ARBA" id="ARBA00012180"/>
    </source>
</evidence>
<dbReference type="GO" id="GO:0003677">
    <property type="term" value="F:DNA binding"/>
    <property type="evidence" value="ECO:0007669"/>
    <property type="project" value="UniProtKB-KW"/>
</dbReference>
<dbReference type="Pfam" id="PF00077">
    <property type="entry name" value="RVP"/>
    <property type="match status" value="1"/>
</dbReference>
<dbReference type="Pfam" id="PF00078">
    <property type="entry name" value="RVT_1"/>
    <property type="match status" value="1"/>
</dbReference>
<keyword evidence="6" id="KW-0479">Metal-binding</keyword>
<dbReference type="InterPro" id="IPR001969">
    <property type="entry name" value="Aspartic_peptidase_AS"/>
</dbReference>
<evidence type="ECO:0000256" key="12">
    <source>
        <dbReference type="PROSITE-ProRule" id="PRU00450"/>
    </source>
</evidence>
<dbReference type="PROSITE" id="PS50175">
    <property type="entry name" value="ASP_PROT_RETROV"/>
    <property type="match status" value="1"/>
</dbReference>
<dbReference type="SUPFAM" id="SSF50630">
    <property type="entry name" value="Acid proteases"/>
    <property type="match status" value="1"/>
</dbReference>
<dbReference type="Gene3D" id="3.30.70.270">
    <property type="match status" value="1"/>
</dbReference>
<dbReference type="STRING" id="333673.A0A3M0J200"/>
<dbReference type="InterPro" id="IPR000477">
    <property type="entry name" value="RT_dom"/>
</dbReference>
<dbReference type="InterPro" id="IPR002156">
    <property type="entry name" value="RNaseH_domain"/>
</dbReference>
<dbReference type="InterPro" id="IPR008919">
    <property type="entry name" value="Retrov_capsid_N"/>
</dbReference>
<feature type="domain" description="RNase H type-1" evidence="16">
    <location>
        <begin position="569"/>
        <end position="700"/>
    </location>
</feature>
<dbReference type="Gene3D" id="1.10.10.200">
    <property type="match status" value="1"/>
</dbReference>
<dbReference type="GO" id="GO:0004523">
    <property type="term" value="F:RNA-DNA hybrid ribonuclease activity"/>
    <property type="evidence" value="ECO:0007669"/>
    <property type="project" value="UniProtKB-EC"/>
</dbReference>
<keyword evidence="18" id="KW-1185">Reference proteome</keyword>
<organism evidence="17 18">
    <name type="scientific">Hirundo rustica rustica</name>
    <dbReference type="NCBI Taxonomy" id="333673"/>
    <lineage>
        <taxon>Eukaryota</taxon>
        <taxon>Metazoa</taxon>
        <taxon>Chordata</taxon>
        <taxon>Craniata</taxon>
        <taxon>Vertebrata</taxon>
        <taxon>Euteleostomi</taxon>
        <taxon>Archelosauria</taxon>
        <taxon>Archosauria</taxon>
        <taxon>Dinosauria</taxon>
        <taxon>Saurischia</taxon>
        <taxon>Theropoda</taxon>
        <taxon>Coelurosauria</taxon>
        <taxon>Aves</taxon>
        <taxon>Neognathae</taxon>
        <taxon>Neoaves</taxon>
        <taxon>Telluraves</taxon>
        <taxon>Australaves</taxon>
        <taxon>Passeriformes</taxon>
        <taxon>Sylvioidea</taxon>
        <taxon>Hirundinidae</taxon>
        <taxon>Hirundo</taxon>
    </lineage>
</organism>
<feature type="domain" description="Peptidase A2" evidence="13">
    <location>
        <begin position="211"/>
        <end position="244"/>
    </location>
</feature>
<dbReference type="Gene3D" id="1.10.375.10">
    <property type="entry name" value="Human Immunodeficiency Virus Type 1 Capsid Protein"/>
    <property type="match status" value="1"/>
</dbReference>
<dbReference type="GO" id="GO:0016032">
    <property type="term" value="P:viral process"/>
    <property type="evidence" value="ECO:0007669"/>
    <property type="project" value="InterPro"/>
</dbReference>
<dbReference type="EMBL" id="QRBI01000193">
    <property type="protein sequence ID" value="RMB94875.1"/>
    <property type="molecule type" value="Genomic_DNA"/>
</dbReference>
<dbReference type="EC" id="3.1.26.4" evidence="2"/>
<dbReference type="PANTHER" id="PTHR41694">
    <property type="entry name" value="ENDOGENOUS RETROVIRUS GROUP K MEMBER POL PROTEIN"/>
    <property type="match status" value="1"/>
</dbReference>
<dbReference type="Proteomes" id="UP000269221">
    <property type="component" value="Unassembled WGS sequence"/>
</dbReference>
<keyword evidence="3" id="KW-0808">Transferase</keyword>
<evidence type="ECO:0000256" key="1">
    <source>
        <dbReference type="ARBA" id="ARBA00010879"/>
    </source>
</evidence>
<evidence type="ECO:0000313" key="18">
    <source>
        <dbReference type="Proteomes" id="UP000269221"/>
    </source>
</evidence>
<evidence type="ECO:0000256" key="11">
    <source>
        <dbReference type="ARBA" id="ARBA00023172"/>
    </source>
</evidence>
<dbReference type="AlphaFoldDB" id="A0A3M0J200"/>
<evidence type="ECO:0000259" key="15">
    <source>
        <dbReference type="PROSITE" id="PS50878"/>
    </source>
</evidence>
<dbReference type="Gene3D" id="3.30.420.10">
    <property type="entry name" value="Ribonuclease H-like superfamily/Ribonuclease H"/>
    <property type="match status" value="1"/>
</dbReference>